<dbReference type="Gene3D" id="2.60.40.1190">
    <property type="match status" value="1"/>
</dbReference>
<dbReference type="Pfam" id="PF06452">
    <property type="entry name" value="CBM9_1"/>
    <property type="match status" value="1"/>
</dbReference>
<reference evidence="3" key="2">
    <citation type="submission" date="2010-04" db="EMBL/GenBank/DDBJ databases">
        <authorList>
            <person name="Buell R."/>
            <person name="Hamilton J."/>
            <person name="Hostetler J."/>
        </authorList>
    </citation>
    <scope>NUCLEOTIDE SEQUENCE [LARGE SCALE GENOMIC DNA]</scope>
    <source>
        <strain evidence="3">DAOM:BR144</strain>
    </source>
</reference>
<organism evidence="2 3">
    <name type="scientific">Globisporangium ultimum (strain ATCC 200006 / CBS 805.95 / DAOM BR144)</name>
    <name type="common">Pythium ultimum</name>
    <dbReference type="NCBI Taxonomy" id="431595"/>
    <lineage>
        <taxon>Eukaryota</taxon>
        <taxon>Sar</taxon>
        <taxon>Stramenopiles</taxon>
        <taxon>Oomycota</taxon>
        <taxon>Peronosporomycetes</taxon>
        <taxon>Pythiales</taxon>
        <taxon>Pythiaceae</taxon>
        <taxon>Globisporangium</taxon>
    </lineage>
</organism>
<dbReference type="OMA" id="TDRYVWF"/>
<dbReference type="eggNOG" id="ENOG502RWGP">
    <property type="taxonomic scope" value="Eukaryota"/>
</dbReference>
<dbReference type="PANTHER" id="PTHR35532">
    <property type="entry name" value="SIMILAR TO POLYHYDROXYALKANOATE DEPOLYMERASE"/>
    <property type="match status" value="1"/>
</dbReference>
<dbReference type="CDD" id="cd09620">
    <property type="entry name" value="CBM9_like_3"/>
    <property type="match status" value="1"/>
</dbReference>
<dbReference type="Proteomes" id="UP000019132">
    <property type="component" value="Unassembled WGS sequence"/>
</dbReference>
<dbReference type="InParanoid" id="K3WU16"/>
<dbReference type="GO" id="GO:0004553">
    <property type="term" value="F:hydrolase activity, hydrolyzing O-glycosyl compounds"/>
    <property type="evidence" value="ECO:0007669"/>
    <property type="project" value="InterPro"/>
</dbReference>
<evidence type="ECO:0000313" key="2">
    <source>
        <dbReference type="EnsemblProtists" id="PYU1_T008462"/>
    </source>
</evidence>
<keyword evidence="3" id="KW-1185">Reference proteome</keyword>
<sequence>MTTLRRLPTLSSYSAGAPTLLVQLLLVASCLIFVAVGAGGGSAIAALAGEAPVSSFSCDFSSFHPQRYAVYHLQSQIKDAEPAITIDGVLNESAWEKTRWTDEFVDIRGLRHWSQPWFATKVKMRYDDNFLYVGAYLEEAEIWANVTHRNDVVFHDNDFEVFVDADGSTHNYKEFEVNAINTTWNLWLNRPYRDGGHENSTRVDLLHGFDMFRHGMKSAVYMKGNPNDAGERLHFWTVEIALPLRELALHSQAVLPPRPYTFWRINFSRVEWTVATTSSGGYVKVRGEVEENWVWSPQYAVNMHMPENWGYIQFRPHFEDEGFDSDVPMDPEWKVRYLSFQLYYAQHAFKVVNGYFARDVTALEPFFQAENAFKCMNVQQLNVTNDGSSFEALLTDAKRPGIPLYAAIIRDDSFIHVHKVDGDIMSVE</sequence>
<dbReference type="GO" id="GO:0016052">
    <property type="term" value="P:carbohydrate catabolic process"/>
    <property type="evidence" value="ECO:0007669"/>
    <property type="project" value="InterPro"/>
</dbReference>
<dbReference type="EnsemblProtists" id="PYU1_T008462">
    <property type="protein sequence ID" value="PYU1_T008462"/>
    <property type="gene ID" value="PYU1_G008446"/>
</dbReference>
<feature type="domain" description="Carbohydrate-binding" evidence="1">
    <location>
        <begin position="86"/>
        <end position="173"/>
    </location>
</feature>
<dbReference type="PANTHER" id="PTHR35532:SF5">
    <property type="entry name" value="CARBOHYDRATE-BINDING DOMAIN-CONTAINING PROTEIN"/>
    <property type="match status" value="1"/>
</dbReference>
<dbReference type="PROSITE" id="PS51257">
    <property type="entry name" value="PROKAR_LIPOPROTEIN"/>
    <property type="match status" value="1"/>
</dbReference>
<dbReference type="InterPro" id="IPR010502">
    <property type="entry name" value="Carb-bd_dom_fam9"/>
</dbReference>
<name>K3WU16_GLOUD</name>
<proteinExistence type="predicted"/>
<evidence type="ECO:0000259" key="1">
    <source>
        <dbReference type="Pfam" id="PF06452"/>
    </source>
</evidence>
<reference evidence="2" key="3">
    <citation type="submission" date="2015-02" db="UniProtKB">
        <authorList>
            <consortium name="EnsemblProtists"/>
        </authorList>
    </citation>
    <scope>IDENTIFICATION</scope>
    <source>
        <strain evidence="2">DAOM BR144</strain>
    </source>
</reference>
<protein>
    <recommendedName>
        <fullName evidence="1">Carbohydrate-binding domain-containing protein</fullName>
    </recommendedName>
</protein>
<dbReference type="AlphaFoldDB" id="K3WU16"/>
<dbReference type="STRING" id="431595.K3WU16"/>
<dbReference type="EMBL" id="GL376613">
    <property type="status" value="NOT_ANNOTATED_CDS"/>
    <property type="molecule type" value="Genomic_DNA"/>
</dbReference>
<dbReference type="HOGENOM" id="CLU_049171_1_0_1"/>
<accession>K3WU16</accession>
<dbReference type="SUPFAM" id="SSF49344">
    <property type="entry name" value="CBD9-like"/>
    <property type="match status" value="1"/>
</dbReference>
<evidence type="ECO:0000313" key="3">
    <source>
        <dbReference type="Proteomes" id="UP000019132"/>
    </source>
</evidence>
<dbReference type="VEuPathDB" id="FungiDB:PYU1_G008446"/>
<reference evidence="3" key="1">
    <citation type="journal article" date="2010" name="Genome Biol.">
        <title>Genome sequence of the necrotrophic plant pathogen Pythium ultimum reveals original pathogenicity mechanisms and effector repertoire.</title>
        <authorList>
            <person name="Levesque C.A."/>
            <person name="Brouwer H."/>
            <person name="Cano L."/>
            <person name="Hamilton J.P."/>
            <person name="Holt C."/>
            <person name="Huitema E."/>
            <person name="Raffaele S."/>
            <person name="Robideau G.P."/>
            <person name="Thines M."/>
            <person name="Win J."/>
            <person name="Zerillo M.M."/>
            <person name="Beakes G.W."/>
            <person name="Boore J.L."/>
            <person name="Busam D."/>
            <person name="Dumas B."/>
            <person name="Ferriera S."/>
            <person name="Fuerstenberg S.I."/>
            <person name="Gachon C.M."/>
            <person name="Gaulin E."/>
            <person name="Govers F."/>
            <person name="Grenville-Briggs L."/>
            <person name="Horner N."/>
            <person name="Hostetler J."/>
            <person name="Jiang R.H."/>
            <person name="Johnson J."/>
            <person name="Krajaejun T."/>
            <person name="Lin H."/>
            <person name="Meijer H.J."/>
            <person name="Moore B."/>
            <person name="Morris P."/>
            <person name="Phuntmart V."/>
            <person name="Puiu D."/>
            <person name="Shetty J."/>
            <person name="Stajich J.E."/>
            <person name="Tripathy S."/>
            <person name="Wawra S."/>
            <person name="van West P."/>
            <person name="Whitty B.R."/>
            <person name="Coutinho P.M."/>
            <person name="Henrissat B."/>
            <person name="Martin F."/>
            <person name="Thomas P.D."/>
            <person name="Tyler B.M."/>
            <person name="De Vries R.P."/>
            <person name="Kamoun S."/>
            <person name="Yandell M."/>
            <person name="Tisserat N."/>
            <person name="Buell C.R."/>
        </authorList>
    </citation>
    <scope>NUCLEOTIDE SEQUENCE</scope>
    <source>
        <strain evidence="3">DAOM:BR144</strain>
    </source>
</reference>
<dbReference type="GO" id="GO:0030246">
    <property type="term" value="F:carbohydrate binding"/>
    <property type="evidence" value="ECO:0007669"/>
    <property type="project" value="InterPro"/>
</dbReference>